<dbReference type="Proteomes" id="UP001177260">
    <property type="component" value="Unassembled WGS sequence"/>
</dbReference>
<keyword evidence="2" id="KW-1185">Reference proteome</keyword>
<evidence type="ECO:0000313" key="1">
    <source>
        <dbReference type="EMBL" id="KAK1142530.1"/>
    </source>
</evidence>
<accession>A0ACC3AX67</accession>
<comment type="caution">
    <text evidence="1">The sequence shown here is derived from an EMBL/GenBank/DDBJ whole genome shotgun (WGS) entry which is preliminary data.</text>
</comment>
<reference evidence="1 2" key="1">
    <citation type="journal article" date="2023" name="ACS Omega">
        <title>Identification of the Neoaspergillic Acid Biosynthesis Gene Cluster by Establishing an In Vitro CRISPR-Ribonucleoprotein Genetic System in Aspergillus melleus.</title>
        <authorList>
            <person name="Yuan B."/>
            <person name="Grau M.F."/>
            <person name="Murata R.M."/>
            <person name="Torok T."/>
            <person name="Venkateswaran K."/>
            <person name="Stajich J.E."/>
            <person name="Wang C.C.C."/>
        </authorList>
    </citation>
    <scope>NUCLEOTIDE SEQUENCE [LARGE SCALE GENOMIC DNA]</scope>
    <source>
        <strain evidence="1 2">IMV 1140</strain>
    </source>
</reference>
<gene>
    <name evidence="1" type="ORF">N8T08_007504</name>
</gene>
<proteinExistence type="predicted"/>
<evidence type="ECO:0000313" key="2">
    <source>
        <dbReference type="Proteomes" id="UP001177260"/>
    </source>
</evidence>
<organism evidence="1 2">
    <name type="scientific">Aspergillus melleus</name>
    <dbReference type="NCBI Taxonomy" id="138277"/>
    <lineage>
        <taxon>Eukaryota</taxon>
        <taxon>Fungi</taxon>
        <taxon>Dikarya</taxon>
        <taxon>Ascomycota</taxon>
        <taxon>Pezizomycotina</taxon>
        <taxon>Eurotiomycetes</taxon>
        <taxon>Eurotiomycetidae</taxon>
        <taxon>Eurotiales</taxon>
        <taxon>Aspergillaceae</taxon>
        <taxon>Aspergillus</taxon>
        <taxon>Aspergillus subgen. Circumdati</taxon>
    </lineage>
</organism>
<protein>
    <submittedName>
        <fullName evidence="1">Uncharacterized protein</fullName>
    </submittedName>
</protein>
<dbReference type="EMBL" id="JAOPJF010000049">
    <property type="protein sequence ID" value="KAK1142530.1"/>
    <property type="molecule type" value="Genomic_DNA"/>
</dbReference>
<sequence>MAGKFEKKHVSSLVALPNEVLYQVANYLEYADDASALSRSCRFLYSLVNPTLIARYAKSHQKQAIRYALEIGDHILLQRLLEAGVELDRYVCKEMFTNAAERGYTELLRFLQDANLGGDPRETREYNLPFLSAVLHERWETARFLVSRGADPNYSDPWGLRPSALNAMVERGCLDGARFLVEEGVSSLEYRWKGRTPLMNAARCGSLDVVKYLIAAGAKHSAKDNSGRTAIFHAAHKNHEDILLFLLGLEKGADIFTADSDMEALVYAANSKKGVGAAKLLLDRVDVKAKLASPITRHHGPALLSASALVGCEPTVQLLLKAGCDPLETRRYARVELSNPLRQAAAKGHGNVVRRILRFIQVHNPSRLEASRASVILSASWANQVQLLREILDSKITRQWNLGKTLGDALEYASCATSHKEAILLLIERGATMGKDKRRDFNILCRVAAQGSPEAVRLLLDETGFNPMSQLHGRSVENRQFTYLYEQALFGLDSHPSSDAKIERIRPLLEPNNGGSPPSDQSLRVALGMAASAGHVDIVKYFLDRGFDADSLVPTFPGAEYKTLLAIVAGVEKPRASELTNFLLASGADVEARGGLEGATALRYAVQCSNYDVVKILLNHGANPLARCNHFDRLLGGPTPLHEALYYRLDKLLPMLLRAIEERGLQWDVRAHLDRLQGRNRIDLRRHGL</sequence>
<name>A0ACC3AX67_9EURO</name>